<dbReference type="GO" id="GO:0050321">
    <property type="term" value="F:tau-protein kinase activity"/>
    <property type="evidence" value="ECO:0007669"/>
    <property type="project" value="TreeGrafter"/>
</dbReference>
<dbReference type="GO" id="GO:0005524">
    <property type="term" value="F:ATP binding"/>
    <property type="evidence" value="ECO:0007669"/>
    <property type="project" value="UniProtKB-UniRule"/>
</dbReference>
<evidence type="ECO:0000313" key="10">
    <source>
        <dbReference type="WBParaSite" id="maker-PairedContig_3150-snap-gene-0.8-mRNA-1"/>
    </source>
</evidence>
<feature type="compositionally biased region" description="Basic residues" evidence="8">
    <location>
        <begin position="40"/>
        <end position="49"/>
    </location>
</feature>
<evidence type="ECO:0000256" key="2">
    <source>
        <dbReference type="ARBA" id="ARBA00022679"/>
    </source>
</evidence>
<dbReference type="GO" id="GO:0035556">
    <property type="term" value="P:intracellular signal transduction"/>
    <property type="evidence" value="ECO:0007669"/>
    <property type="project" value="TreeGrafter"/>
</dbReference>
<protein>
    <submittedName>
        <fullName evidence="10 11">CAMK/TSSK protein kinase</fullName>
    </submittedName>
</protein>
<feature type="compositionally biased region" description="Basic and acidic residues" evidence="8">
    <location>
        <begin position="50"/>
        <end position="95"/>
    </location>
</feature>
<keyword evidence="1 7" id="KW-0723">Serine/threonine-protein kinase</keyword>
<feature type="binding site" evidence="6">
    <location>
        <position position="223"/>
    </location>
    <ligand>
        <name>ATP</name>
        <dbReference type="ChEBI" id="CHEBI:30616"/>
    </ligand>
</feature>
<dbReference type="WBParaSite" id="maker-PairedContig_3150-snap-gene-0.8-mRNA-1">
    <property type="protein sequence ID" value="maker-PairedContig_3150-snap-gene-0.8-mRNA-1"/>
    <property type="gene ID" value="maker-PairedContig_3150-snap-gene-0.8"/>
</dbReference>
<dbReference type="PANTHER" id="PTHR24346">
    <property type="entry name" value="MAP/MICROTUBULE AFFINITY-REGULATING KINASE"/>
    <property type="match status" value="1"/>
</dbReference>
<reference evidence="10 11" key="1">
    <citation type="submission" date="2016-11" db="UniProtKB">
        <authorList>
            <consortium name="WormBaseParasite"/>
        </authorList>
    </citation>
    <scope>IDENTIFICATION</scope>
    <source>
        <strain evidence="10 11">pt0022</strain>
    </source>
</reference>
<dbReference type="GO" id="GO:0000226">
    <property type="term" value="P:microtubule cytoskeleton organization"/>
    <property type="evidence" value="ECO:0007669"/>
    <property type="project" value="TreeGrafter"/>
</dbReference>
<evidence type="ECO:0000256" key="7">
    <source>
        <dbReference type="RuleBase" id="RU000304"/>
    </source>
</evidence>
<dbReference type="STRING" id="6293.A0A1I8EVP1"/>
<evidence type="ECO:0000256" key="4">
    <source>
        <dbReference type="ARBA" id="ARBA00022777"/>
    </source>
</evidence>
<dbReference type="WBParaSite" id="maker-PairedContig_5656-snap-gene-2.11-mRNA-1">
    <property type="protein sequence ID" value="maker-PairedContig_5656-snap-gene-2.11-mRNA-1"/>
    <property type="gene ID" value="maker-PairedContig_5656-snap-gene-2.11"/>
</dbReference>
<dbReference type="Gene3D" id="1.10.510.10">
    <property type="entry name" value="Transferase(Phosphotransferase) domain 1"/>
    <property type="match status" value="1"/>
</dbReference>
<dbReference type="SUPFAM" id="SSF56112">
    <property type="entry name" value="Protein kinase-like (PK-like)"/>
    <property type="match status" value="1"/>
</dbReference>
<dbReference type="SMART" id="SM00220">
    <property type="entry name" value="S_TKc"/>
    <property type="match status" value="1"/>
</dbReference>
<dbReference type="FunFam" id="1.10.510.10:FF:000658">
    <property type="entry name" value="Protein CBG12184"/>
    <property type="match status" value="1"/>
</dbReference>
<dbReference type="PANTHER" id="PTHR24346:SF82">
    <property type="entry name" value="KP78A-RELATED"/>
    <property type="match status" value="1"/>
</dbReference>
<dbReference type="InterPro" id="IPR011009">
    <property type="entry name" value="Kinase-like_dom_sf"/>
</dbReference>
<dbReference type="AlphaFoldDB" id="A0A1I8EVP1"/>
<comment type="similarity">
    <text evidence="7">Belongs to the protein kinase superfamily.</text>
</comment>
<sequence length="471" mass="55173">MSRNDSKIPFIPLTIMAKDEESEREASLKGDNKEAIKKDHKERKIKRYDRKSIVEENEKGEKIRQDKGERNLKRNENDGKLKKEEKSEKMKKDYGSRVGIKGRKNNKTRKDEGDEQTEKNKRNDGIHSVDGKEKKNEVKDEKDEKVKMNEKDKLLERNKNTKDIDYNKSRGNIDDKIVESLTPEMLNEMKIRGVIFYENLGKGTFSIVKKGWCNMLAKMVAIKIIDKRKDLKYTKKCLPREIELVRKLKHDNIISVYEVIEKNPFVCIIQDFTSRGDLLQKIRRESKVDEKEGKIHFRQLIEAMKYLKSMEVVHRDIKCENILLDSCENVKITDFGFARLLKIGEKSKTFCGSRAYLAPEIIRAQPYDGYLSDMWSAGIVLYVMTTGMMPYDDKNVQKMLERQLQHRIAYRRTTEISIDAKRLIFDILHPIPQKRLTIEEVIRSKWLAGVEYRILAQTINDSVTTDSENII</sequence>
<evidence type="ECO:0000259" key="9">
    <source>
        <dbReference type="PROSITE" id="PS50011"/>
    </source>
</evidence>
<proteinExistence type="inferred from homology"/>
<keyword evidence="5 6" id="KW-0067">ATP-binding</keyword>
<dbReference type="Pfam" id="PF00069">
    <property type="entry name" value="Pkinase"/>
    <property type="match status" value="1"/>
</dbReference>
<feature type="region of interest" description="Disordered" evidence="8">
    <location>
        <begin position="19"/>
        <end position="152"/>
    </location>
</feature>
<evidence type="ECO:0000256" key="3">
    <source>
        <dbReference type="ARBA" id="ARBA00022741"/>
    </source>
</evidence>
<evidence type="ECO:0000256" key="1">
    <source>
        <dbReference type="ARBA" id="ARBA00022527"/>
    </source>
</evidence>
<accession>A0A1I8EVP1</accession>
<feature type="compositionally biased region" description="Basic and acidic residues" evidence="8">
    <location>
        <begin position="108"/>
        <end position="152"/>
    </location>
</feature>
<keyword evidence="2" id="KW-0808">Transferase</keyword>
<organism evidence="11">
    <name type="scientific">Wuchereria bancrofti</name>
    <dbReference type="NCBI Taxonomy" id="6293"/>
    <lineage>
        <taxon>Eukaryota</taxon>
        <taxon>Metazoa</taxon>
        <taxon>Ecdysozoa</taxon>
        <taxon>Nematoda</taxon>
        <taxon>Chromadorea</taxon>
        <taxon>Rhabditida</taxon>
        <taxon>Spirurina</taxon>
        <taxon>Spiruromorpha</taxon>
        <taxon>Filarioidea</taxon>
        <taxon>Onchocercidae</taxon>
        <taxon>Wuchereria</taxon>
    </lineage>
</organism>
<dbReference type="GO" id="GO:0005737">
    <property type="term" value="C:cytoplasm"/>
    <property type="evidence" value="ECO:0007669"/>
    <property type="project" value="TreeGrafter"/>
</dbReference>
<feature type="domain" description="Protein kinase" evidence="9">
    <location>
        <begin position="194"/>
        <end position="447"/>
    </location>
</feature>
<keyword evidence="4" id="KW-0418">Kinase</keyword>
<evidence type="ECO:0000313" key="11">
    <source>
        <dbReference type="WBParaSite" id="maker-PairedContig_5656-snap-gene-2.11-mRNA-1"/>
    </source>
</evidence>
<name>A0A1I8EVP1_WUCBA</name>
<dbReference type="InterPro" id="IPR008271">
    <property type="entry name" value="Ser/Thr_kinase_AS"/>
</dbReference>
<keyword evidence="3 6" id="KW-0547">Nucleotide-binding</keyword>
<evidence type="ECO:0000256" key="5">
    <source>
        <dbReference type="ARBA" id="ARBA00022840"/>
    </source>
</evidence>
<dbReference type="PROSITE" id="PS00107">
    <property type="entry name" value="PROTEIN_KINASE_ATP"/>
    <property type="match status" value="1"/>
</dbReference>
<dbReference type="PROSITE" id="PS50011">
    <property type="entry name" value="PROTEIN_KINASE_DOM"/>
    <property type="match status" value="1"/>
</dbReference>
<evidence type="ECO:0000256" key="6">
    <source>
        <dbReference type="PROSITE-ProRule" id="PRU10141"/>
    </source>
</evidence>
<dbReference type="InterPro" id="IPR017441">
    <property type="entry name" value="Protein_kinase_ATP_BS"/>
</dbReference>
<evidence type="ECO:0000256" key="8">
    <source>
        <dbReference type="SAM" id="MobiDB-lite"/>
    </source>
</evidence>
<dbReference type="InterPro" id="IPR000719">
    <property type="entry name" value="Prot_kinase_dom"/>
</dbReference>
<feature type="compositionally biased region" description="Basic and acidic residues" evidence="8">
    <location>
        <begin position="19"/>
        <end position="39"/>
    </location>
</feature>
<dbReference type="PROSITE" id="PS00108">
    <property type="entry name" value="PROTEIN_KINASE_ST"/>
    <property type="match status" value="1"/>
</dbReference>